<dbReference type="EMBL" id="BSET01000002">
    <property type="protein sequence ID" value="GLK02732.1"/>
    <property type="molecule type" value="Genomic_DNA"/>
</dbReference>
<dbReference type="NCBIfam" id="TIGR00199">
    <property type="entry name" value="PncC_domain"/>
    <property type="match status" value="1"/>
</dbReference>
<gene>
    <name evidence="2" type="ORF">GCM10017596_24470</name>
</gene>
<accession>A0A9W6HUQ2</accession>
<reference evidence="2" key="2">
    <citation type="submission" date="2023-01" db="EMBL/GenBank/DDBJ databases">
        <authorList>
            <person name="Sun Q."/>
            <person name="Evtushenko L."/>
        </authorList>
    </citation>
    <scope>NUCLEOTIDE SEQUENCE</scope>
    <source>
        <strain evidence="2">VKM Ac-1958</strain>
    </source>
</reference>
<dbReference type="RefSeq" id="WP_204937572.1">
    <property type="nucleotide sequence ID" value="NZ_BAAAUM010000002.1"/>
</dbReference>
<evidence type="ECO:0000313" key="2">
    <source>
        <dbReference type="EMBL" id="GLK02732.1"/>
    </source>
</evidence>
<dbReference type="AlphaFoldDB" id="A0A9W6HUQ2"/>
<reference evidence="2" key="1">
    <citation type="journal article" date="2014" name="Int. J. Syst. Evol. Microbiol.">
        <title>Complete genome sequence of Corynebacterium casei LMG S-19264T (=DSM 44701T), isolated from a smear-ripened cheese.</title>
        <authorList>
            <consortium name="US DOE Joint Genome Institute (JGI-PGF)"/>
            <person name="Walter F."/>
            <person name="Albersmeier A."/>
            <person name="Kalinowski J."/>
            <person name="Ruckert C."/>
        </authorList>
    </citation>
    <scope>NUCLEOTIDE SEQUENCE</scope>
    <source>
        <strain evidence="2">VKM Ac-1958</strain>
    </source>
</reference>
<dbReference type="InterPro" id="IPR008136">
    <property type="entry name" value="CinA_C"/>
</dbReference>
<comment type="caution">
    <text evidence="2">The sequence shown here is derived from an EMBL/GenBank/DDBJ whole genome shotgun (WGS) entry which is preliminary data.</text>
</comment>
<dbReference type="SUPFAM" id="SSF142433">
    <property type="entry name" value="CinA-like"/>
    <property type="match status" value="1"/>
</dbReference>
<evidence type="ECO:0000313" key="3">
    <source>
        <dbReference type="Proteomes" id="UP001142325"/>
    </source>
</evidence>
<protein>
    <submittedName>
        <fullName evidence="2">Competence protein</fullName>
    </submittedName>
</protein>
<name>A0A9W6HUQ2_9MICO</name>
<feature type="domain" description="CinA C-terminal" evidence="1">
    <location>
        <begin position="6"/>
        <end position="157"/>
    </location>
</feature>
<dbReference type="Gene3D" id="3.90.950.20">
    <property type="entry name" value="CinA-like"/>
    <property type="match status" value="1"/>
</dbReference>
<sequence length="163" mass="16481">MDAPDALLSALRDRGLSLGIAESLTGGALCSALVAVPGASAVLRGGIVSYATEIKASVLGVDIVLLERYGPVHPEVAAQMADGVRRAMTIDGEPADVGIATTGIAGPASPDGQPVGTVHIGVSVGAHTSTRMFRFDGGRAEVRAATVSAALEWAREVVEHVGE</sequence>
<dbReference type="Proteomes" id="UP001142325">
    <property type="component" value="Unassembled WGS sequence"/>
</dbReference>
<keyword evidence="3" id="KW-1185">Reference proteome</keyword>
<proteinExistence type="predicted"/>
<dbReference type="InterPro" id="IPR036653">
    <property type="entry name" value="CinA-like_C"/>
</dbReference>
<evidence type="ECO:0000259" key="1">
    <source>
        <dbReference type="Pfam" id="PF02464"/>
    </source>
</evidence>
<dbReference type="Pfam" id="PF02464">
    <property type="entry name" value="CinA"/>
    <property type="match status" value="1"/>
</dbReference>
<organism evidence="2 3">
    <name type="scientific">Microbacterium keratanolyticum</name>
    <dbReference type="NCBI Taxonomy" id="67574"/>
    <lineage>
        <taxon>Bacteria</taxon>
        <taxon>Bacillati</taxon>
        <taxon>Actinomycetota</taxon>
        <taxon>Actinomycetes</taxon>
        <taxon>Micrococcales</taxon>
        <taxon>Microbacteriaceae</taxon>
        <taxon>Microbacterium</taxon>
    </lineage>
</organism>